<name>A0AAN7BT95_9PEZI</name>
<keyword evidence="2" id="KW-1185">Reference proteome</keyword>
<reference evidence="1" key="2">
    <citation type="submission" date="2023-05" db="EMBL/GenBank/DDBJ databases">
        <authorList>
            <consortium name="Lawrence Berkeley National Laboratory"/>
            <person name="Steindorff A."/>
            <person name="Hensen N."/>
            <person name="Bonometti L."/>
            <person name="Westerberg I."/>
            <person name="Brannstrom I.O."/>
            <person name="Guillou S."/>
            <person name="Cros-Aarteil S."/>
            <person name="Calhoun S."/>
            <person name="Haridas S."/>
            <person name="Kuo A."/>
            <person name="Mondo S."/>
            <person name="Pangilinan J."/>
            <person name="Riley R."/>
            <person name="Labutti K."/>
            <person name="Andreopoulos B."/>
            <person name="Lipzen A."/>
            <person name="Chen C."/>
            <person name="Yanf M."/>
            <person name="Daum C."/>
            <person name="Ng V."/>
            <person name="Clum A."/>
            <person name="Ohm R."/>
            <person name="Martin F."/>
            <person name="Silar P."/>
            <person name="Natvig D."/>
            <person name="Lalanne C."/>
            <person name="Gautier V."/>
            <person name="Ament-Velasquez S.L."/>
            <person name="Kruys A."/>
            <person name="Hutchinson M.I."/>
            <person name="Powell A.J."/>
            <person name="Barry K."/>
            <person name="Miller A.N."/>
            <person name="Grigoriev I.V."/>
            <person name="Debuchy R."/>
            <person name="Gladieux P."/>
            <person name="Thoren M.H."/>
            <person name="Johannesson H."/>
        </authorList>
    </citation>
    <scope>NUCLEOTIDE SEQUENCE</scope>
    <source>
        <strain evidence="1">CBS 990.96</strain>
    </source>
</reference>
<dbReference type="Proteomes" id="UP001301958">
    <property type="component" value="Unassembled WGS sequence"/>
</dbReference>
<sequence>MSANIRDKSVLSGLTIFFFSLQYSYTVGNFLKESMFSPSSNLMSMKSKMQLRVQFCPIATEQKTCPGSRGPFSLCWAIFFFSLDRKGCDVRNRVQGAGLRAQGQGQAMVSCLIGDAVLFWRCGSAGC</sequence>
<evidence type="ECO:0000313" key="1">
    <source>
        <dbReference type="EMBL" id="KAK4228997.1"/>
    </source>
</evidence>
<gene>
    <name evidence="1" type="ORF">QBC38DRAFT_126556</name>
</gene>
<dbReference type="EMBL" id="MU865312">
    <property type="protein sequence ID" value="KAK4228997.1"/>
    <property type="molecule type" value="Genomic_DNA"/>
</dbReference>
<dbReference type="AlphaFoldDB" id="A0AAN7BT95"/>
<proteinExistence type="predicted"/>
<protein>
    <submittedName>
        <fullName evidence="1">Uncharacterized protein</fullName>
    </submittedName>
</protein>
<evidence type="ECO:0000313" key="2">
    <source>
        <dbReference type="Proteomes" id="UP001301958"/>
    </source>
</evidence>
<comment type="caution">
    <text evidence="1">The sequence shown here is derived from an EMBL/GenBank/DDBJ whole genome shotgun (WGS) entry which is preliminary data.</text>
</comment>
<accession>A0AAN7BT95</accession>
<organism evidence="1 2">
    <name type="scientific">Podospora fimiseda</name>
    <dbReference type="NCBI Taxonomy" id="252190"/>
    <lineage>
        <taxon>Eukaryota</taxon>
        <taxon>Fungi</taxon>
        <taxon>Dikarya</taxon>
        <taxon>Ascomycota</taxon>
        <taxon>Pezizomycotina</taxon>
        <taxon>Sordariomycetes</taxon>
        <taxon>Sordariomycetidae</taxon>
        <taxon>Sordariales</taxon>
        <taxon>Podosporaceae</taxon>
        <taxon>Podospora</taxon>
    </lineage>
</organism>
<reference evidence="1" key="1">
    <citation type="journal article" date="2023" name="Mol. Phylogenet. Evol.">
        <title>Genome-scale phylogeny and comparative genomics of the fungal order Sordariales.</title>
        <authorList>
            <person name="Hensen N."/>
            <person name="Bonometti L."/>
            <person name="Westerberg I."/>
            <person name="Brannstrom I.O."/>
            <person name="Guillou S."/>
            <person name="Cros-Aarteil S."/>
            <person name="Calhoun S."/>
            <person name="Haridas S."/>
            <person name="Kuo A."/>
            <person name="Mondo S."/>
            <person name="Pangilinan J."/>
            <person name="Riley R."/>
            <person name="LaButti K."/>
            <person name="Andreopoulos B."/>
            <person name="Lipzen A."/>
            <person name="Chen C."/>
            <person name="Yan M."/>
            <person name="Daum C."/>
            <person name="Ng V."/>
            <person name="Clum A."/>
            <person name="Steindorff A."/>
            <person name="Ohm R.A."/>
            <person name="Martin F."/>
            <person name="Silar P."/>
            <person name="Natvig D.O."/>
            <person name="Lalanne C."/>
            <person name="Gautier V."/>
            <person name="Ament-Velasquez S.L."/>
            <person name="Kruys A."/>
            <person name="Hutchinson M.I."/>
            <person name="Powell A.J."/>
            <person name="Barry K."/>
            <person name="Miller A.N."/>
            <person name="Grigoriev I.V."/>
            <person name="Debuchy R."/>
            <person name="Gladieux P."/>
            <person name="Hiltunen Thoren M."/>
            <person name="Johannesson H."/>
        </authorList>
    </citation>
    <scope>NUCLEOTIDE SEQUENCE</scope>
    <source>
        <strain evidence="1">CBS 990.96</strain>
    </source>
</reference>